<protein>
    <submittedName>
        <fullName evidence="1">Uncharacterized protein</fullName>
    </submittedName>
</protein>
<name>A0A2P2QKP9_RHIMU</name>
<reference evidence="1" key="1">
    <citation type="submission" date="2018-02" db="EMBL/GenBank/DDBJ databases">
        <title>Rhizophora mucronata_Transcriptome.</title>
        <authorList>
            <person name="Meera S.P."/>
            <person name="Sreeshan A."/>
            <person name="Augustine A."/>
        </authorList>
    </citation>
    <scope>NUCLEOTIDE SEQUENCE</scope>
    <source>
        <tissue evidence="1">Leaf</tissue>
    </source>
</reference>
<accession>A0A2P2QKP9</accession>
<dbReference type="AlphaFoldDB" id="A0A2P2QKP9"/>
<proteinExistence type="predicted"/>
<sequence length="29" mass="3377">MKTTLLIHRAQSQKGFEQCIVRRTKKCAT</sequence>
<evidence type="ECO:0000313" key="1">
    <source>
        <dbReference type="EMBL" id="MBX67543.1"/>
    </source>
</evidence>
<organism evidence="1">
    <name type="scientific">Rhizophora mucronata</name>
    <name type="common">Asiatic mangrove</name>
    <dbReference type="NCBI Taxonomy" id="61149"/>
    <lineage>
        <taxon>Eukaryota</taxon>
        <taxon>Viridiplantae</taxon>
        <taxon>Streptophyta</taxon>
        <taxon>Embryophyta</taxon>
        <taxon>Tracheophyta</taxon>
        <taxon>Spermatophyta</taxon>
        <taxon>Magnoliopsida</taxon>
        <taxon>eudicotyledons</taxon>
        <taxon>Gunneridae</taxon>
        <taxon>Pentapetalae</taxon>
        <taxon>rosids</taxon>
        <taxon>fabids</taxon>
        <taxon>Malpighiales</taxon>
        <taxon>Rhizophoraceae</taxon>
        <taxon>Rhizophora</taxon>
    </lineage>
</organism>
<dbReference type="EMBL" id="GGEC01087059">
    <property type="protein sequence ID" value="MBX67543.1"/>
    <property type="molecule type" value="Transcribed_RNA"/>
</dbReference>